<dbReference type="Pfam" id="PF04828">
    <property type="entry name" value="GFA"/>
    <property type="match status" value="1"/>
</dbReference>
<keyword evidence="7" id="KW-1185">Reference proteome</keyword>
<dbReference type="EMBL" id="CABFNO020001468">
    <property type="protein sequence ID" value="CAG9990045.1"/>
    <property type="molecule type" value="Genomic_DNA"/>
</dbReference>
<dbReference type="Gene3D" id="3.90.1590.10">
    <property type="entry name" value="glutathione-dependent formaldehyde- activating enzyme (gfa)"/>
    <property type="match status" value="1"/>
</dbReference>
<protein>
    <recommendedName>
        <fullName evidence="5">CENP-V/GFA domain-containing protein</fullName>
    </recommendedName>
</protein>
<evidence type="ECO:0000256" key="4">
    <source>
        <dbReference type="ARBA" id="ARBA00023239"/>
    </source>
</evidence>
<comment type="caution">
    <text evidence="6">The sequence shown here is derived from an EMBL/GenBank/DDBJ whole genome shotgun (WGS) entry which is preliminary data.</text>
</comment>
<keyword evidence="3" id="KW-0862">Zinc</keyword>
<dbReference type="PROSITE" id="PS51891">
    <property type="entry name" value="CENP_V_GFA"/>
    <property type="match status" value="1"/>
</dbReference>
<dbReference type="GO" id="GO:0046872">
    <property type="term" value="F:metal ion binding"/>
    <property type="evidence" value="ECO:0007669"/>
    <property type="project" value="UniProtKB-KW"/>
</dbReference>
<dbReference type="Proteomes" id="UP000754883">
    <property type="component" value="Unassembled WGS sequence"/>
</dbReference>
<organism evidence="6 7">
    <name type="scientific">Clonostachys byssicola</name>
    <dbReference type="NCBI Taxonomy" id="160290"/>
    <lineage>
        <taxon>Eukaryota</taxon>
        <taxon>Fungi</taxon>
        <taxon>Dikarya</taxon>
        <taxon>Ascomycota</taxon>
        <taxon>Pezizomycotina</taxon>
        <taxon>Sordariomycetes</taxon>
        <taxon>Hypocreomycetidae</taxon>
        <taxon>Hypocreales</taxon>
        <taxon>Bionectriaceae</taxon>
        <taxon>Clonostachys</taxon>
    </lineage>
</organism>
<dbReference type="GO" id="GO:0016846">
    <property type="term" value="F:carbon-sulfur lyase activity"/>
    <property type="evidence" value="ECO:0007669"/>
    <property type="project" value="InterPro"/>
</dbReference>
<dbReference type="InterPro" id="IPR006913">
    <property type="entry name" value="CENP-V/GFA"/>
</dbReference>
<keyword evidence="4" id="KW-0456">Lyase</keyword>
<dbReference type="InterPro" id="IPR011057">
    <property type="entry name" value="Mss4-like_sf"/>
</dbReference>
<sequence length="165" mass="18075">MATLAEGIPTLTGSCLCGSIKYQVTFPEESQWPPPSSACQCKMCRKFTASLIAQFLAIKIAMLTPEFSTFDTFREYESSVGVFRGFCIACGSSLSWRSLSFPDVVDIFIGTLDEKWLTENAYGTAKILATPNGFQAWLRHAIADVTNRLEGGVKYLGGATMEETL</sequence>
<dbReference type="SUPFAM" id="SSF51316">
    <property type="entry name" value="Mss4-like"/>
    <property type="match status" value="1"/>
</dbReference>
<proteinExistence type="inferred from homology"/>
<comment type="similarity">
    <text evidence="1">Belongs to the Gfa family.</text>
</comment>
<dbReference type="PANTHER" id="PTHR33337:SF40">
    <property type="entry name" value="CENP-V_GFA DOMAIN-CONTAINING PROTEIN-RELATED"/>
    <property type="match status" value="1"/>
</dbReference>
<feature type="domain" description="CENP-V/GFA" evidence="5">
    <location>
        <begin position="11"/>
        <end position="138"/>
    </location>
</feature>
<evidence type="ECO:0000259" key="5">
    <source>
        <dbReference type="PROSITE" id="PS51891"/>
    </source>
</evidence>
<evidence type="ECO:0000313" key="7">
    <source>
        <dbReference type="Proteomes" id="UP000754883"/>
    </source>
</evidence>
<dbReference type="OrthoDB" id="6329284at2759"/>
<gene>
    <name evidence="6" type="ORF">CBYS24578_00017572</name>
</gene>
<evidence type="ECO:0000256" key="2">
    <source>
        <dbReference type="ARBA" id="ARBA00022723"/>
    </source>
</evidence>
<reference evidence="6 7" key="2">
    <citation type="submission" date="2021-10" db="EMBL/GenBank/DDBJ databases">
        <authorList>
            <person name="Piombo E."/>
        </authorList>
    </citation>
    <scope>NUCLEOTIDE SEQUENCE [LARGE SCALE GENOMIC DNA]</scope>
</reference>
<evidence type="ECO:0000313" key="6">
    <source>
        <dbReference type="EMBL" id="CAG9990045.1"/>
    </source>
</evidence>
<keyword evidence="2" id="KW-0479">Metal-binding</keyword>
<evidence type="ECO:0000256" key="3">
    <source>
        <dbReference type="ARBA" id="ARBA00022833"/>
    </source>
</evidence>
<reference evidence="7" key="1">
    <citation type="submission" date="2019-06" db="EMBL/GenBank/DDBJ databases">
        <authorList>
            <person name="Broberg M."/>
        </authorList>
    </citation>
    <scope>NUCLEOTIDE SEQUENCE [LARGE SCALE GENOMIC DNA]</scope>
</reference>
<dbReference type="AlphaFoldDB" id="A0A9N9UIA9"/>
<dbReference type="PANTHER" id="PTHR33337">
    <property type="entry name" value="GFA DOMAIN-CONTAINING PROTEIN"/>
    <property type="match status" value="1"/>
</dbReference>
<evidence type="ECO:0000256" key="1">
    <source>
        <dbReference type="ARBA" id="ARBA00005495"/>
    </source>
</evidence>
<accession>A0A9N9UIA9</accession>
<name>A0A9N9UIA9_9HYPO</name>